<accession>A0AAV2Z4K6</accession>
<name>A0AAV2Z4K6_9STRA</name>
<reference evidence="1" key="2">
    <citation type="journal article" date="2023" name="Microbiol Resour">
        <title>Decontamination and Annotation of the Draft Genome Sequence of the Oomycete Lagenidium giganteum ARSEF 373.</title>
        <authorList>
            <person name="Morgan W.R."/>
            <person name="Tartar A."/>
        </authorList>
    </citation>
    <scope>NUCLEOTIDE SEQUENCE</scope>
    <source>
        <strain evidence="1">ARSEF 373</strain>
    </source>
</reference>
<gene>
    <name evidence="1" type="ORF">N0F65_011368</name>
</gene>
<comment type="caution">
    <text evidence="1">The sequence shown here is derived from an EMBL/GenBank/DDBJ whole genome shotgun (WGS) entry which is preliminary data.</text>
</comment>
<reference evidence="1" key="1">
    <citation type="submission" date="2022-11" db="EMBL/GenBank/DDBJ databases">
        <authorList>
            <person name="Morgan W.R."/>
            <person name="Tartar A."/>
        </authorList>
    </citation>
    <scope>NUCLEOTIDE SEQUENCE</scope>
    <source>
        <strain evidence="1">ARSEF 373</strain>
    </source>
</reference>
<sequence length="123" mass="14264">MSAQRIAVEWFFDVVKTCWTFLDSNKKMQLLEMPAGKLFAVGFLLTNIRACFRGKEVSNYLGVNPPSIDNYFQHCNTFLSHPFRKHFEKQCKHFVFSINGLMVKVRLGTLQLHLLASLSMLEF</sequence>
<protein>
    <recommendedName>
        <fullName evidence="3">Transposase</fullName>
    </recommendedName>
</protein>
<dbReference type="EMBL" id="DAKRPA010000044">
    <property type="protein sequence ID" value="DBA01612.1"/>
    <property type="molecule type" value="Genomic_DNA"/>
</dbReference>
<evidence type="ECO:0000313" key="1">
    <source>
        <dbReference type="EMBL" id="DBA01612.1"/>
    </source>
</evidence>
<dbReference type="Proteomes" id="UP001146120">
    <property type="component" value="Unassembled WGS sequence"/>
</dbReference>
<proteinExistence type="predicted"/>
<organism evidence="1 2">
    <name type="scientific">Lagenidium giganteum</name>
    <dbReference type="NCBI Taxonomy" id="4803"/>
    <lineage>
        <taxon>Eukaryota</taxon>
        <taxon>Sar</taxon>
        <taxon>Stramenopiles</taxon>
        <taxon>Oomycota</taxon>
        <taxon>Peronosporomycetes</taxon>
        <taxon>Pythiales</taxon>
        <taxon>Pythiaceae</taxon>
    </lineage>
</organism>
<evidence type="ECO:0008006" key="3">
    <source>
        <dbReference type="Google" id="ProtNLM"/>
    </source>
</evidence>
<dbReference type="AlphaFoldDB" id="A0AAV2Z4K6"/>
<evidence type="ECO:0000313" key="2">
    <source>
        <dbReference type="Proteomes" id="UP001146120"/>
    </source>
</evidence>
<keyword evidence="2" id="KW-1185">Reference proteome</keyword>